<dbReference type="PANTHER" id="PTHR23023">
    <property type="entry name" value="DIMETHYLANILINE MONOOXYGENASE"/>
    <property type="match status" value="1"/>
</dbReference>
<dbReference type="OrthoDB" id="66881at2759"/>
<dbReference type="InterPro" id="IPR020946">
    <property type="entry name" value="Flavin_mOase-like"/>
</dbReference>
<dbReference type="InterPro" id="IPR036188">
    <property type="entry name" value="FAD/NAD-bd_sf"/>
</dbReference>
<reference evidence="5 6" key="1">
    <citation type="submission" date="2013-07" db="EMBL/GenBank/DDBJ databases">
        <title>The Genome Sequence of Cryptococcus heveanensis BCC8398.</title>
        <authorList>
            <consortium name="The Broad Institute Genome Sequencing Platform"/>
            <person name="Cuomo C."/>
            <person name="Litvintseva A."/>
            <person name="Chen Y."/>
            <person name="Heitman J."/>
            <person name="Sun S."/>
            <person name="Springer D."/>
            <person name="Dromer F."/>
            <person name="Young S.K."/>
            <person name="Zeng Q."/>
            <person name="Gargeya S."/>
            <person name="Fitzgerald M."/>
            <person name="Abouelleil A."/>
            <person name="Alvarado L."/>
            <person name="Berlin A.M."/>
            <person name="Chapman S.B."/>
            <person name="Dewar J."/>
            <person name="Goldberg J."/>
            <person name="Griggs A."/>
            <person name="Gujja S."/>
            <person name="Hansen M."/>
            <person name="Howarth C."/>
            <person name="Imamovic A."/>
            <person name="Larimer J."/>
            <person name="McCowan C."/>
            <person name="Murphy C."/>
            <person name="Pearson M."/>
            <person name="Priest M."/>
            <person name="Roberts A."/>
            <person name="Saif S."/>
            <person name="Shea T."/>
            <person name="Sykes S."/>
            <person name="Wortman J."/>
            <person name="Nusbaum C."/>
            <person name="Birren B."/>
        </authorList>
    </citation>
    <scope>NUCLEOTIDE SEQUENCE [LARGE SCALE GENOMIC DNA]</scope>
    <source>
        <strain evidence="5 6">BCC8398</strain>
    </source>
</reference>
<sequence length="264" mass="30684">MAYQALAARDTFNKIKIFERDDAPGGNWHYTSETPRSVPLSLLESDKWWEADYTPIIPESQDLSKEITYAVGENMTADEAVERYREFRLPKPIWKSMRTNSPSPVQQIPGFPWPPKARWRLHHTDVRRYLRSFASWLGINVSDNSPDISYNTRVEAVRKRFRRGEDGTSKQVGWTLVLRRYEQVGKGVYREVFWEERFAAIVVATGRFNVPHIPSVPGLKVWQDQFPNDLIHSRQYREPYDFTGKNVLIVGASQRGRAGSRSHE</sequence>
<evidence type="ECO:0000313" key="6">
    <source>
        <dbReference type="Proteomes" id="UP000092666"/>
    </source>
</evidence>
<evidence type="ECO:0000256" key="1">
    <source>
        <dbReference type="ARBA" id="ARBA00009183"/>
    </source>
</evidence>
<dbReference type="SUPFAM" id="SSF51905">
    <property type="entry name" value="FAD/NAD(P)-binding domain"/>
    <property type="match status" value="1"/>
</dbReference>
<keyword evidence="4" id="KW-0560">Oxidoreductase</keyword>
<dbReference type="InterPro" id="IPR050346">
    <property type="entry name" value="FMO-like"/>
</dbReference>
<dbReference type="GO" id="GO:0050660">
    <property type="term" value="F:flavin adenine dinucleotide binding"/>
    <property type="evidence" value="ECO:0007669"/>
    <property type="project" value="InterPro"/>
</dbReference>
<dbReference type="Proteomes" id="UP000092666">
    <property type="component" value="Unassembled WGS sequence"/>
</dbReference>
<name>A0A1B9GTQ0_9TREE</name>
<dbReference type="Pfam" id="PF00743">
    <property type="entry name" value="FMO-like"/>
    <property type="match status" value="1"/>
</dbReference>
<evidence type="ECO:0000256" key="3">
    <source>
        <dbReference type="ARBA" id="ARBA00022827"/>
    </source>
</evidence>
<dbReference type="STRING" id="1296120.A0A1B9GTQ0"/>
<evidence type="ECO:0000256" key="2">
    <source>
        <dbReference type="ARBA" id="ARBA00022630"/>
    </source>
</evidence>
<dbReference type="Gene3D" id="3.50.50.60">
    <property type="entry name" value="FAD/NAD(P)-binding domain"/>
    <property type="match status" value="2"/>
</dbReference>
<evidence type="ECO:0008006" key="7">
    <source>
        <dbReference type="Google" id="ProtNLM"/>
    </source>
</evidence>
<reference evidence="6" key="2">
    <citation type="submission" date="2013-12" db="EMBL/GenBank/DDBJ databases">
        <title>Evolution of pathogenesis and genome organization in the Tremellales.</title>
        <authorList>
            <person name="Cuomo C."/>
            <person name="Litvintseva A."/>
            <person name="Heitman J."/>
            <person name="Chen Y."/>
            <person name="Sun S."/>
            <person name="Springer D."/>
            <person name="Dromer F."/>
            <person name="Young S."/>
            <person name="Zeng Q."/>
            <person name="Chapman S."/>
            <person name="Gujja S."/>
            <person name="Saif S."/>
            <person name="Birren B."/>
        </authorList>
    </citation>
    <scope>NUCLEOTIDE SEQUENCE [LARGE SCALE GENOMIC DNA]</scope>
    <source>
        <strain evidence="6">BCC8398</strain>
    </source>
</reference>
<gene>
    <name evidence="5" type="ORF">I316_03915</name>
</gene>
<accession>A0A1B9GTQ0</accession>
<evidence type="ECO:0000256" key="4">
    <source>
        <dbReference type="ARBA" id="ARBA00023002"/>
    </source>
</evidence>
<dbReference type="GO" id="GO:0050661">
    <property type="term" value="F:NADP binding"/>
    <property type="evidence" value="ECO:0007669"/>
    <property type="project" value="InterPro"/>
</dbReference>
<dbReference type="EMBL" id="KV700125">
    <property type="protein sequence ID" value="OCF34401.1"/>
    <property type="molecule type" value="Genomic_DNA"/>
</dbReference>
<protein>
    <recommendedName>
        <fullName evidence="7">FAD/NAD(P)-binding domain-containing protein</fullName>
    </recommendedName>
</protein>
<organism evidence="5 6">
    <name type="scientific">Kwoniella heveanensis BCC8398</name>
    <dbReference type="NCBI Taxonomy" id="1296120"/>
    <lineage>
        <taxon>Eukaryota</taxon>
        <taxon>Fungi</taxon>
        <taxon>Dikarya</taxon>
        <taxon>Basidiomycota</taxon>
        <taxon>Agaricomycotina</taxon>
        <taxon>Tremellomycetes</taxon>
        <taxon>Tremellales</taxon>
        <taxon>Cryptococcaceae</taxon>
        <taxon>Kwoniella</taxon>
    </lineage>
</organism>
<proteinExistence type="inferred from homology"/>
<keyword evidence="3" id="KW-0274">FAD</keyword>
<dbReference type="AlphaFoldDB" id="A0A1B9GTQ0"/>
<keyword evidence="2" id="KW-0285">Flavoprotein</keyword>
<keyword evidence="6" id="KW-1185">Reference proteome</keyword>
<evidence type="ECO:0000313" key="5">
    <source>
        <dbReference type="EMBL" id="OCF34401.1"/>
    </source>
</evidence>
<dbReference type="GO" id="GO:0004499">
    <property type="term" value="F:N,N-dimethylaniline monooxygenase activity"/>
    <property type="evidence" value="ECO:0007669"/>
    <property type="project" value="InterPro"/>
</dbReference>
<comment type="similarity">
    <text evidence="1">Belongs to the FMO family.</text>
</comment>